<evidence type="ECO:0000313" key="1">
    <source>
        <dbReference type="EMBL" id="VDL16705.1"/>
    </source>
</evidence>
<dbReference type="WBParaSite" id="HDID_0000056601-mRNA-1">
    <property type="protein sequence ID" value="HDID_0000056601-mRNA-1"/>
    <property type="gene ID" value="HDID_0000056601"/>
</dbReference>
<proteinExistence type="predicted"/>
<gene>
    <name evidence="1" type="ORF">HDID_LOCUS567</name>
</gene>
<accession>A0A0R3S8R6</accession>
<reference evidence="1 2" key="2">
    <citation type="submission" date="2018-11" db="EMBL/GenBank/DDBJ databases">
        <authorList>
            <consortium name="Pathogen Informatics"/>
        </authorList>
    </citation>
    <scope>NUCLEOTIDE SEQUENCE [LARGE SCALE GENOMIC DNA]</scope>
</reference>
<sequence length="75" mass="8836">MRCEATFLEKTIFKECYVTDRSINLMSQDIYSPTYECEKSCERMQPVSTFCLILLRLIDYSAEMSRRVGTIRPHS</sequence>
<dbReference type="EMBL" id="UYSG01000075">
    <property type="protein sequence ID" value="VDL16705.1"/>
    <property type="molecule type" value="Genomic_DNA"/>
</dbReference>
<protein>
    <submittedName>
        <fullName evidence="3">Apple domain-containing protein</fullName>
    </submittedName>
</protein>
<dbReference type="AlphaFoldDB" id="A0A0R3S8R6"/>
<dbReference type="Proteomes" id="UP000274504">
    <property type="component" value="Unassembled WGS sequence"/>
</dbReference>
<name>A0A0R3S8R6_HYMDI</name>
<evidence type="ECO:0000313" key="3">
    <source>
        <dbReference type="WBParaSite" id="HDID_0000056601-mRNA-1"/>
    </source>
</evidence>
<reference evidence="3" key="1">
    <citation type="submission" date="2017-02" db="UniProtKB">
        <authorList>
            <consortium name="WormBaseParasite"/>
        </authorList>
    </citation>
    <scope>IDENTIFICATION</scope>
</reference>
<evidence type="ECO:0000313" key="2">
    <source>
        <dbReference type="Proteomes" id="UP000274504"/>
    </source>
</evidence>
<organism evidence="3">
    <name type="scientific">Hymenolepis diminuta</name>
    <name type="common">Rat tapeworm</name>
    <dbReference type="NCBI Taxonomy" id="6216"/>
    <lineage>
        <taxon>Eukaryota</taxon>
        <taxon>Metazoa</taxon>
        <taxon>Spiralia</taxon>
        <taxon>Lophotrochozoa</taxon>
        <taxon>Platyhelminthes</taxon>
        <taxon>Cestoda</taxon>
        <taxon>Eucestoda</taxon>
        <taxon>Cyclophyllidea</taxon>
        <taxon>Hymenolepididae</taxon>
        <taxon>Hymenolepis</taxon>
    </lineage>
</organism>